<reference evidence="4 5" key="1">
    <citation type="submission" date="2021-11" db="EMBL/GenBank/DDBJ databases">
        <authorList>
            <person name="Islam A."/>
            <person name="Islam S."/>
            <person name="Flora M.S."/>
            <person name="Rahman M."/>
            <person name="Ziaur R.M."/>
            <person name="Epstein J.H."/>
            <person name="Hassan M."/>
            <person name="Klassen M."/>
            <person name="Woodard K."/>
            <person name="Webb A."/>
            <person name="Webby R.J."/>
            <person name="El Zowalaty M.E."/>
        </authorList>
    </citation>
    <scope>NUCLEOTIDE SEQUENCE [LARGE SCALE GENOMIC DNA]</scope>
    <source>
        <strain evidence="4">Pbs1</strain>
    </source>
</reference>
<proteinExistence type="predicted"/>
<feature type="domain" description="Fe-containing alcohol dehydrogenase-like C-terminal" evidence="3">
    <location>
        <begin position="232"/>
        <end position="389"/>
    </location>
</feature>
<comment type="caution">
    <text evidence="4">The sequence shown here is derived from an EMBL/GenBank/DDBJ whole genome shotgun (WGS) entry which is preliminary data.</text>
</comment>
<dbReference type="Pfam" id="PF00465">
    <property type="entry name" value="Fe-ADH"/>
    <property type="match status" value="1"/>
</dbReference>
<gene>
    <name evidence="4" type="ORF">PBS001_LOCUS3280</name>
</gene>
<evidence type="ECO:0000259" key="3">
    <source>
        <dbReference type="Pfam" id="PF25137"/>
    </source>
</evidence>
<keyword evidence="5" id="KW-1185">Reference proteome</keyword>
<name>A0ABN8CUW0_9STRA</name>
<evidence type="ECO:0000256" key="1">
    <source>
        <dbReference type="ARBA" id="ARBA00023002"/>
    </source>
</evidence>
<dbReference type="Pfam" id="PF25137">
    <property type="entry name" value="ADH_Fe_C"/>
    <property type="match status" value="1"/>
</dbReference>
<dbReference type="InterPro" id="IPR056798">
    <property type="entry name" value="ADH_Fe_C"/>
</dbReference>
<evidence type="ECO:0008006" key="6">
    <source>
        <dbReference type="Google" id="ProtNLM"/>
    </source>
</evidence>
<dbReference type="InterPro" id="IPR001670">
    <property type="entry name" value="ADH_Fe/GldA"/>
</dbReference>
<feature type="domain" description="Alcohol dehydrogenase iron-type/glycerol dehydrogenase GldA" evidence="2">
    <location>
        <begin position="39"/>
        <end position="220"/>
    </location>
</feature>
<dbReference type="SUPFAM" id="SSF56796">
    <property type="entry name" value="Dehydroquinate synthase-like"/>
    <property type="match status" value="1"/>
</dbReference>
<protein>
    <recommendedName>
        <fullName evidence="6">Alcohol dehydrogenase iron-type/glycerol dehydrogenase GldA domain-containing protein</fullName>
    </recommendedName>
</protein>
<dbReference type="EMBL" id="CAKLCB010000181">
    <property type="protein sequence ID" value="CAH0516625.1"/>
    <property type="molecule type" value="Genomic_DNA"/>
</dbReference>
<dbReference type="PANTHER" id="PTHR11496:SF83">
    <property type="entry name" value="HYDROXYACID-OXOACID TRANSHYDROGENASE, MITOCHONDRIAL"/>
    <property type="match status" value="1"/>
</dbReference>
<dbReference type="Proteomes" id="UP001158986">
    <property type="component" value="Unassembled WGS sequence"/>
</dbReference>
<evidence type="ECO:0000313" key="4">
    <source>
        <dbReference type="EMBL" id="CAH0516625.1"/>
    </source>
</evidence>
<dbReference type="Gene3D" id="3.40.50.1970">
    <property type="match status" value="1"/>
</dbReference>
<dbReference type="InterPro" id="IPR039697">
    <property type="entry name" value="Alcohol_dehydrogenase_Fe"/>
</dbReference>
<accession>A0ABN8CUW0</accession>
<dbReference type="Gene3D" id="1.20.1090.10">
    <property type="entry name" value="Dehydroquinate synthase-like - alpha domain"/>
    <property type="match status" value="1"/>
</dbReference>
<evidence type="ECO:0000313" key="5">
    <source>
        <dbReference type="Proteomes" id="UP001158986"/>
    </source>
</evidence>
<evidence type="ECO:0000259" key="2">
    <source>
        <dbReference type="Pfam" id="PF00465"/>
    </source>
</evidence>
<dbReference type="PANTHER" id="PTHR11496">
    <property type="entry name" value="ALCOHOL DEHYDROGENASE"/>
    <property type="match status" value="1"/>
</dbReference>
<keyword evidence="1" id="KW-0560">Oxidoreductase</keyword>
<organism evidence="4 5">
    <name type="scientific">Peronospora belbahrii</name>
    <dbReference type="NCBI Taxonomy" id="622444"/>
    <lineage>
        <taxon>Eukaryota</taxon>
        <taxon>Sar</taxon>
        <taxon>Stramenopiles</taxon>
        <taxon>Oomycota</taxon>
        <taxon>Peronosporomycetes</taxon>
        <taxon>Peronosporales</taxon>
        <taxon>Peronosporaceae</taxon>
        <taxon>Peronospora</taxon>
    </lineage>
</organism>
<sequence>MLQQLRPTFRRSRALLHTRCISSNFDAPPYKLSVSGQQSRVIFGAKVAATQLGALCRTSGMHKVLVVRDRDATAASRTKYAEYLLMQAGMPCFQYTLERDCATLDGVDHAAAIAQRVGADGVVSFGGGNTMDMARAVAVVLANGGRAADFMAITSDDSEDDKLELQQGKLKTVPLLLVPTIVGTGAEVAKQTMLLDEDAETKLLFAAGRDIVPEAVIIDPTLMLTVPLQLTVQGALTALGQCLESYLLGGADDALALEGLEAVAKALAAPLKEGKLDLEGAFLREQFALGSLLSGIATNSSGPGSAQALAMSMGGISDLPHAQVATAFLPFVFDRYNELLSENEGEPFFGELREKLENALDRLTVASGFQSDNVATWLRYVITRFDLPTASTLELEESLLDGLVDRAAEYQDESMEVSCSDGNGAIMEKNDLCAIIDRAVVAVAPSKESEDNRCNACCRGVNHYIRNSGYQAAQNFAKNVESSVQAVEFEWPLKMSLKGNQANSSTSIKSASEDVRRWTGGDVAIGNPLQSLPAEERNLFIKW</sequence>